<gene>
    <name evidence="1" type="ORF">UFOPK2359_00090</name>
    <name evidence="2" type="ORF">UFOPK3167_01069</name>
</gene>
<proteinExistence type="predicted"/>
<evidence type="ECO:0000313" key="2">
    <source>
        <dbReference type="EMBL" id="CAB4831528.1"/>
    </source>
</evidence>
<evidence type="ECO:0000313" key="1">
    <source>
        <dbReference type="EMBL" id="CAB4672243.1"/>
    </source>
</evidence>
<protein>
    <submittedName>
        <fullName evidence="2">Unannotated protein</fullName>
    </submittedName>
</protein>
<dbReference type="EMBL" id="CAFABF010000065">
    <property type="protein sequence ID" value="CAB4831528.1"/>
    <property type="molecule type" value="Genomic_DNA"/>
</dbReference>
<sequence>MKITLNFWRKRKKPLLSTSELELLRTENKEAIKGAMSPFGLSGGADSSTKALGVGYTVSGPTAIIGTPLSEGNHP</sequence>
<name>A0A6J7AGA7_9ZZZZ</name>
<dbReference type="EMBL" id="CAEZXG010000002">
    <property type="protein sequence ID" value="CAB4672243.1"/>
    <property type="molecule type" value="Genomic_DNA"/>
</dbReference>
<accession>A0A6J7AGA7</accession>
<organism evidence="2">
    <name type="scientific">freshwater metagenome</name>
    <dbReference type="NCBI Taxonomy" id="449393"/>
    <lineage>
        <taxon>unclassified sequences</taxon>
        <taxon>metagenomes</taxon>
        <taxon>ecological metagenomes</taxon>
    </lineage>
</organism>
<reference evidence="2" key="1">
    <citation type="submission" date="2020-05" db="EMBL/GenBank/DDBJ databases">
        <authorList>
            <person name="Chiriac C."/>
            <person name="Salcher M."/>
            <person name="Ghai R."/>
            <person name="Kavagutti S V."/>
        </authorList>
    </citation>
    <scope>NUCLEOTIDE SEQUENCE</scope>
</reference>
<dbReference type="AlphaFoldDB" id="A0A6J7AGA7"/>